<dbReference type="Proteomes" id="UP000299102">
    <property type="component" value="Unassembled WGS sequence"/>
</dbReference>
<reference evidence="1 2" key="1">
    <citation type="journal article" date="2019" name="Commun. Biol.">
        <title>The bagworm genome reveals a unique fibroin gene that provides high tensile strength.</title>
        <authorList>
            <person name="Kono N."/>
            <person name="Nakamura H."/>
            <person name="Ohtoshi R."/>
            <person name="Tomita M."/>
            <person name="Numata K."/>
            <person name="Arakawa K."/>
        </authorList>
    </citation>
    <scope>NUCLEOTIDE SEQUENCE [LARGE SCALE GENOMIC DNA]</scope>
</reference>
<comment type="caution">
    <text evidence="1">The sequence shown here is derived from an EMBL/GenBank/DDBJ whole genome shotgun (WGS) entry which is preliminary data.</text>
</comment>
<keyword evidence="2" id="KW-1185">Reference proteome</keyword>
<organism evidence="1 2">
    <name type="scientific">Eumeta variegata</name>
    <name type="common">Bagworm moth</name>
    <name type="synonym">Eumeta japonica</name>
    <dbReference type="NCBI Taxonomy" id="151549"/>
    <lineage>
        <taxon>Eukaryota</taxon>
        <taxon>Metazoa</taxon>
        <taxon>Ecdysozoa</taxon>
        <taxon>Arthropoda</taxon>
        <taxon>Hexapoda</taxon>
        <taxon>Insecta</taxon>
        <taxon>Pterygota</taxon>
        <taxon>Neoptera</taxon>
        <taxon>Endopterygota</taxon>
        <taxon>Lepidoptera</taxon>
        <taxon>Glossata</taxon>
        <taxon>Ditrysia</taxon>
        <taxon>Tineoidea</taxon>
        <taxon>Psychidae</taxon>
        <taxon>Oiketicinae</taxon>
        <taxon>Eumeta</taxon>
    </lineage>
</organism>
<dbReference type="AlphaFoldDB" id="A0A4C1WW67"/>
<evidence type="ECO:0000313" key="1">
    <source>
        <dbReference type="EMBL" id="GBP55678.1"/>
    </source>
</evidence>
<accession>A0A4C1WW67</accession>
<evidence type="ECO:0000313" key="2">
    <source>
        <dbReference type="Proteomes" id="UP000299102"/>
    </source>
</evidence>
<protein>
    <submittedName>
        <fullName evidence="1">Uncharacterized protein</fullName>
    </submittedName>
</protein>
<name>A0A4C1WW67_EUMVA</name>
<gene>
    <name evidence="1" type="ORF">EVAR_18969_1</name>
</gene>
<dbReference type="EMBL" id="BGZK01000675">
    <property type="protein sequence ID" value="GBP55678.1"/>
    <property type="molecule type" value="Genomic_DNA"/>
</dbReference>
<proteinExistence type="predicted"/>
<sequence length="94" mass="9679">MTPGAPAPSAPAAAVTYAFLRHIDVIYHEMCSGRVAWLGAPMSGRRARARRAGLASAAPLTAAMPRRALAACLLALAAVFADNGALADYSLISQ</sequence>